<feature type="transmembrane region" description="Helical" evidence="9">
    <location>
        <begin position="246"/>
        <end position="266"/>
    </location>
</feature>
<feature type="transmembrane region" description="Helical" evidence="9">
    <location>
        <begin position="43"/>
        <end position="62"/>
    </location>
</feature>
<gene>
    <name evidence="10" type="ORF">IC229_09410</name>
</gene>
<sequence length="346" mass="39818">MLIEKDLSFRGLMKFSGHHLIWLTAWMTFVAVLYYFTRWKWLSIPWLPVSLIGTAVAFYVGFKSNQSYDRLWEGRKIWGAIVNGSRIWASLVRSFIQNENGQNAISEAELLAVKKQLIYRHLGWIYTLRHQLLLPVSWEHMSLKIIGIGSYNVQRSKTMGIGLYADETYEKFQQKYIPAEEYERIKTKANPAAHLIDTQSQKLAELKNQSLIDSFKLADMQRLLNDFYDQQGRAERIKRTPFPRQYANLSFIFVCIFIFLLPLGIVGEFAKIGDAGIGLSIPFGIIVGWVFVNMELVGDYSENPFEGLFNDVPMLTICRNIEIDLLQMLDETDVPPAIQAKNGVLM</sequence>
<dbReference type="GO" id="GO:0005254">
    <property type="term" value="F:chloride channel activity"/>
    <property type="evidence" value="ECO:0007669"/>
    <property type="project" value="InterPro"/>
</dbReference>
<dbReference type="GO" id="GO:0005886">
    <property type="term" value="C:plasma membrane"/>
    <property type="evidence" value="ECO:0007669"/>
    <property type="project" value="UniProtKB-SubCell"/>
</dbReference>
<evidence type="ECO:0000313" key="10">
    <source>
        <dbReference type="EMBL" id="MBD2700855.1"/>
    </source>
</evidence>
<dbReference type="PANTHER" id="PTHR33281:SF19">
    <property type="entry name" value="VOLTAGE-DEPENDENT ANION CHANNEL-FORMING PROTEIN YNEE"/>
    <property type="match status" value="1"/>
</dbReference>
<keyword evidence="11" id="KW-1185">Reference proteome</keyword>
<comment type="subcellular location">
    <subcellularLocation>
        <location evidence="1">Cell membrane</location>
        <topology evidence="1">Multi-pass membrane protein</topology>
    </subcellularLocation>
</comment>
<accession>A0A926XVT5</accession>
<keyword evidence="5 9" id="KW-1133">Transmembrane helix</keyword>
<evidence type="ECO:0000256" key="7">
    <source>
        <dbReference type="ARBA" id="ARBA00023136"/>
    </source>
</evidence>
<dbReference type="AlphaFoldDB" id="A0A926XVT5"/>
<keyword evidence="3" id="KW-1003">Cell membrane</keyword>
<keyword evidence="2" id="KW-0813">Transport</keyword>
<evidence type="ECO:0000256" key="6">
    <source>
        <dbReference type="ARBA" id="ARBA00023065"/>
    </source>
</evidence>
<evidence type="ECO:0000256" key="3">
    <source>
        <dbReference type="ARBA" id="ARBA00022475"/>
    </source>
</evidence>
<feature type="transmembrane region" description="Helical" evidence="9">
    <location>
        <begin position="272"/>
        <end position="292"/>
    </location>
</feature>
<evidence type="ECO:0008006" key="12">
    <source>
        <dbReference type="Google" id="ProtNLM"/>
    </source>
</evidence>
<keyword evidence="7 9" id="KW-0472">Membrane</keyword>
<dbReference type="Proteomes" id="UP000598820">
    <property type="component" value="Unassembled WGS sequence"/>
</dbReference>
<dbReference type="Pfam" id="PF25539">
    <property type="entry name" value="Bestrophin_2"/>
    <property type="match status" value="1"/>
</dbReference>
<dbReference type="PANTHER" id="PTHR33281">
    <property type="entry name" value="UPF0187 PROTEIN YNEE"/>
    <property type="match status" value="1"/>
</dbReference>
<keyword evidence="4 9" id="KW-0812">Transmembrane</keyword>
<proteinExistence type="inferred from homology"/>
<evidence type="ECO:0000256" key="2">
    <source>
        <dbReference type="ARBA" id="ARBA00022448"/>
    </source>
</evidence>
<evidence type="ECO:0000256" key="8">
    <source>
        <dbReference type="ARBA" id="ARBA00034708"/>
    </source>
</evidence>
<evidence type="ECO:0000313" key="11">
    <source>
        <dbReference type="Proteomes" id="UP000598820"/>
    </source>
</evidence>
<evidence type="ECO:0000256" key="4">
    <source>
        <dbReference type="ARBA" id="ARBA00022692"/>
    </source>
</evidence>
<protein>
    <recommendedName>
        <fullName evidence="12">Multidrug transporter</fullName>
    </recommendedName>
</protein>
<comment type="similarity">
    <text evidence="8">Belongs to the anion channel-forming bestrophin (TC 1.A.46) family.</text>
</comment>
<evidence type="ECO:0000256" key="1">
    <source>
        <dbReference type="ARBA" id="ARBA00004651"/>
    </source>
</evidence>
<evidence type="ECO:0000256" key="5">
    <source>
        <dbReference type="ARBA" id="ARBA00022989"/>
    </source>
</evidence>
<evidence type="ECO:0000256" key="9">
    <source>
        <dbReference type="SAM" id="Phobius"/>
    </source>
</evidence>
<dbReference type="EMBL" id="JACWZY010000006">
    <property type="protein sequence ID" value="MBD2700855.1"/>
    <property type="molecule type" value="Genomic_DNA"/>
</dbReference>
<dbReference type="RefSeq" id="WP_190886715.1">
    <property type="nucleotide sequence ID" value="NZ_JACWZY010000006.1"/>
</dbReference>
<dbReference type="InterPro" id="IPR044669">
    <property type="entry name" value="YneE/VCCN1/2-like"/>
</dbReference>
<organism evidence="10 11">
    <name type="scientific">Spirosoma profusum</name>
    <dbReference type="NCBI Taxonomy" id="2771354"/>
    <lineage>
        <taxon>Bacteria</taxon>
        <taxon>Pseudomonadati</taxon>
        <taxon>Bacteroidota</taxon>
        <taxon>Cytophagia</taxon>
        <taxon>Cytophagales</taxon>
        <taxon>Cytophagaceae</taxon>
        <taxon>Spirosoma</taxon>
    </lineage>
</organism>
<reference evidence="10" key="1">
    <citation type="submission" date="2020-09" db="EMBL/GenBank/DDBJ databases">
        <authorList>
            <person name="Kim M.K."/>
        </authorList>
    </citation>
    <scope>NUCLEOTIDE SEQUENCE</scope>
    <source>
        <strain evidence="10">BT702</strain>
    </source>
</reference>
<keyword evidence="6" id="KW-0406">Ion transport</keyword>
<name>A0A926XVT5_9BACT</name>
<comment type="caution">
    <text evidence="10">The sequence shown here is derived from an EMBL/GenBank/DDBJ whole genome shotgun (WGS) entry which is preliminary data.</text>
</comment>
<feature type="transmembrane region" description="Helical" evidence="9">
    <location>
        <begin position="20"/>
        <end position="37"/>
    </location>
</feature>